<sequence length="190" mass="20951">MPCGDLSTSPCAAWTGVARVTKRLGKSCLVVRRLACHDRLANAMYHWARVVIQHDPRSRSKYAALRSRGHSQGRALRSVADRLLNVACAMLKTGTTFDPSLAAQNQLVKWWGVPPAAAVFDYSRNRKSERHEAHLAACSRPYSAYHRRSFAARSQPRVAAALRLPGNLALTSPTSVANVTATIRSMPRYV</sequence>
<reference evidence="1 2" key="1">
    <citation type="submission" date="2018-03" db="EMBL/GenBank/DDBJ databases">
        <authorList>
            <person name="Gully D."/>
        </authorList>
    </citation>
    <scope>NUCLEOTIDE SEQUENCE [LARGE SCALE GENOMIC DNA]</scope>
    <source>
        <strain evidence="1">ORS3257</strain>
    </source>
</reference>
<evidence type="ECO:0000313" key="2">
    <source>
        <dbReference type="Proteomes" id="UP000246085"/>
    </source>
</evidence>
<proteinExistence type="predicted"/>
<organism evidence="1 2">
    <name type="scientific">Bradyrhizobium vignae</name>
    <dbReference type="NCBI Taxonomy" id="1549949"/>
    <lineage>
        <taxon>Bacteria</taxon>
        <taxon>Pseudomonadati</taxon>
        <taxon>Pseudomonadota</taxon>
        <taxon>Alphaproteobacteria</taxon>
        <taxon>Hyphomicrobiales</taxon>
        <taxon>Nitrobacteraceae</taxon>
        <taxon>Bradyrhizobium</taxon>
    </lineage>
</organism>
<dbReference type="KEGG" id="bvz:BRAD3257_7482"/>
<dbReference type="AlphaFoldDB" id="A0A2U3Q9W9"/>
<dbReference type="Proteomes" id="UP000246085">
    <property type="component" value="Chromosome BRAD3257"/>
</dbReference>
<protein>
    <submittedName>
        <fullName evidence="1">Uncharacterized protein</fullName>
    </submittedName>
</protein>
<dbReference type="EMBL" id="LS398110">
    <property type="protein sequence ID" value="SPP98198.1"/>
    <property type="molecule type" value="Genomic_DNA"/>
</dbReference>
<name>A0A2U3Q9W9_9BRAD</name>
<gene>
    <name evidence="1" type="ORF">BRAD3257_7482</name>
</gene>
<evidence type="ECO:0000313" key="1">
    <source>
        <dbReference type="EMBL" id="SPP98198.1"/>
    </source>
</evidence>
<accession>A0A2U3Q9W9</accession>